<accession>A0A2S7D0D7</accession>
<organism evidence="1 2">
    <name type="scientific">Xanthomonas pisi</name>
    <dbReference type="NCBI Taxonomy" id="56457"/>
    <lineage>
        <taxon>Bacteria</taxon>
        <taxon>Pseudomonadati</taxon>
        <taxon>Pseudomonadota</taxon>
        <taxon>Gammaproteobacteria</taxon>
        <taxon>Lysobacterales</taxon>
        <taxon>Lysobacteraceae</taxon>
        <taxon>Xanthomonas</taxon>
    </lineage>
</organism>
<dbReference type="CDD" id="cd05233">
    <property type="entry name" value="SDR_c"/>
    <property type="match status" value="1"/>
</dbReference>
<dbReference type="PANTHER" id="PTHR43431">
    <property type="entry name" value="OXIDOREDUCTASE, SHORT CHAIN DEHYDROGENASE/REDUCTASE FAMILY (AFU_ORTHOLOGUE AFUA_5G14000)"/>
    <property type="match status" value="1"/>
</dbReference>
<dbReference type="RefSeq" id="WP_046963772.1">
    <property type="nucleotide sequence ID" value="NZ_MDEI01000014.1"/>
</dbReference>
<comment type="caution">
    <text evidence="1">The sequence shown here is derived from an EMBL/GenBank/DDBJ whole genome shotgun (WGS) entry which is preliminary data.</text>
</comment>
<dbReference type="InterPro" id="IPR036291">
    <property type="entry name" value="NAD(P)-bd_dom_sf"/>
</dbReference>
<evidence type="ECO:0000313" key="1">
    <source>
        <dbReference type="EMBL" id="PPU67288.1"/>
    </source>
</evidence>
<dbReference type="OrthoDB" id="5513072at2"/>
<dbReference type="Gene3D" id="3.40.50.720">
    <property type="entry name" value="NAD(P)-binding Rossmann-like Domain"/>
    <property type="match status" value="1"/>
</dbReference>
<sequence>MQKVILVFGAGTGLGLAVGRRFGREGYAVALVARRLEPLNVLAAELAVDGVSAMAFQADLAHEPQVHEVVRQIVQHYGRIDAIYYSPATTDAIFQPASEMTPAMFADQLGFLFLGFVASVQATLPHLRACGGGAILAAYGGSAVEGMSGMCGPAPVQAAVRNYLQSLHGELQPEGIHVAIASISATIKDSAYHQLVEAGEEGAPEGFDIPIIDPAEIAQDLWHSVSVKKGLEFLYPSPDEAIQQDVSK</sequence>
<keyword evidence="2" id="KW-1185">Reference proteome</keyword>
<protein>
    <submittedName>
        <fullName evidence="1">SDR family oxidoreductase</fullName>
    </submittedName>
</protein>
<dbReference type="InterPro" id="IPR002347">
    <property type="entry name" value="SDR_fam"/>
</dbReference>
<dbReference type="AlphaFoldDB" id="A0A2S7D0D7"/>
<name>A0A2S7D0D7_9XANT</name>
<evidence type="ECO:0000313" key="2">
    <source>
        <dbReference type="Proteomes" id="UP000238191"/>
    </source>
</evidence>
<dbReference type="PANTHER" id="PTHR43431:SF7">
    <property type="entry name" value="OXIDOREDUCTASE, SHORT CHAIN DEHYDROGENASE_REDUCTASE FAMILY (AFU_ORTHOLOGUE AFUA_5G14000)"/>
    <property type="match status" value="1"/>
</dbReference>
<dbReference type="SUPFAM" id="SSF51735">
    <property type="entry name" value="NAD(P)-binding Rossmann-fold domains"/>
    <property type="match status" value="1"/>
</dbReference>
<reference evidence="2" key="1">
    <citation type="submission" date="2016-08" db="EMBL/GenBank/DDBJ databases">
        <authorList>
            <person name="Merda D."/>
            <person name="Briand M."/>
            <person name="Taghouti G."/>
            <person name="Carrere S."/>
            <person name="Gouzy J."/>
            <person name="Portier P."/>
            <person name="Jacques M.-A."/>
            <person name="Fischer-Le Saux M."/>
        </authorList>
    </citation>
    <scope>NUCLEOTIDE SEQUENCE [LARGE SCALE GENOMIC DNA]</scope>
    <source>
        <strain evidence="2">CFBP4643</strain>
    </source>
</reference>
<dbReference type="Proteomes" id="UP000238191">
    <property type="component" value="Unassembled WGS sequence"/>
</dbReference>
<dbReference type="EMBL" id="MDEI01000014">
    <property type="protein sequence ID" value="PPU67288.1"/>
    <property type="molecule type" value="Genomic_DNA"/>
</dbReference>
<dbReference type="Pfam" id="PF00106">
    <property type="entry name" value="adh_short"/>
    <property type="match status" value="1"/>
</dbReference>
<proteinExistence type="predicted"/>
<gene>
    <name evidence="1" type="ORF">XpiCFBP4643_15980</name>
</gene>